<dbReference type="Proteomes" id="UP000184609">
    <property type="component" value="Unassembled WGS sequence"/>
</dbReference>
<sequence length="208" mass="24624">MWIFILIQLFEKMTLYNKFTKIKFFAFLFSMFLYFEGIACSCPPFRIYSAERIKSENEFIFIGTPIENLILDNGLRHFWNGENEGTEVRFRVEKVIKGKITSQFVAINQFIHGNCARFFQFGERYIIVGNEIKGFIPNYAKIFEYPYLRHAIIQQVLYDGIYSQKQLSTSEPEIVKYWNELAKAFRVMDTDACRTFTLNSQYASLFLD</sequence>
<protein>
    <submittedName>
        <fullName evidence="1">Uncharacterized protein</fullName>
    </submittedName>
</protein>
<dbReference type="OrthoDB" id="825090at2"/>
<reference evidence="2" key="1">
    <citation type="submission" date="2016-12" db="EMBL/GenBank/DDBJ databases">
        <authorList>
            <person name="Varghese N."/>
            <person name="Submissions S."/>
        </authorList>
    </citation>
    <scope>NUCLEOTIDE SEQUENCE [LARGE SCALE GENOMIC DNA]</scope>
    <source>
        <strain evidence="2">DSM 25035</strain>
    </source>
</reference>
<dbReference type="EMBL" id="FRXN01000003">
    <property type="protein sequence ID" value="SHO62607.1"/>
    <property type="molecule type" value="Genomic_DNA"/>
</dbReference>
<proteinExistence type="predicted"/>
<dbReference type="RefSeq" id="WP_073571853.1">
    <property type="nucleotide sequence ID" value="NZ_FRXN01000003.1"/>
</dbReference>
<accession>A0A1M7ZCK1</accession>
<organism evidence="1 2">
    <name type="scientific">Algoriphagus zhangzhouensis</name>
    <dbReference type="NCBI Taxonomy" id="1073327"/>
    <lineage>
        <taxon>Bacteria</taxon>
        <taxon>Pseudomonadati</taxon>
        <taxon>Bacteroidota</taxon>
        <taxon>Cytophagia</taxon>
        <taxon>Cytophagales</taxon>
        <taxon>Cyclobacteriaceae</taxon>
        <taxon>Algoriphagus</taxon>
    </lineage>
</organism>
<evidence type="ECO:0000313" key="1">
    <source>
        <dbReference type="EMBL" id="SHO62607.1"/>
    </source>
</evidence>
<name>A0A1M7ZCK1_9BACT</name>
<dbReference type="AlphaFoldDB" id="A0A1M7ZCK1"/>
<gene>
    <name evidence="1" type="ORF">SAMN04488108_2190</name>
</gene>
<evidence type="ECO:0000313" key="2">
    <source>
        <dbReference type="Proteomes" id="UP000184609"/>
    </source>
</evidence>
<keyword evidence="2" id="KW-1185">Reference proteome</keyword>